<organism evidence="1">
    <name type="scientific">Cladocopium goreaui</name>
    <dbReference type="NCBI Taxonomy" id="2562237"/>
    <lineage>
        <taxon>Eukaryota</taxon>
        <taxon>Sar</taxon>
        <taxon>Alveolata</taxon>
        <taxon>Dinophyceae</taxon>
        <taxon>Suessiales</taxon>
        <taxon>Symbiodiniaceae</taxon>
        <taxon>Cladocopium</taxon>
    </lineage>
</organism>
<dbReference type="GO" id="GO:0006666">
    <property type="term" value="P:3-keto-sphinganine metabolic process"/>
    <property type="evidence" value="ECO:0007669"/>
    <property type="project" value="TreeGrafter"/>
</dbReference>
<dbReference type="EMBL" id="CAMXCT010000325">
    <property type="protein sequence ID" value="CAI3977192.1"/>
    <property type="molecule type" value="Genomic_DNA"/>
</dbReference>
<protein>
    <submittedName>
        <fullName evidence="3">3-dehydrosphinganine reductase</fullName>
    </submittedName>
</protein>
<accession>A0A9P1BPL1</accession>
<dbReference type="PANTHER" id="PTHR43550">
    <property type="entry name" value="3-KETODIHYDROSPHINGOSINE REDUCTASE"/>
    <property type="match status" value="1"/>
</dbReference>
<evidence type="ECO:0000313" key="2">
    <source>
        <dbReference type="EMBL" id="CAL1130567.1"/>
    </source>
</evidence>
<dbReference type="Proteomes" id="UP001152797">
    <property type="component" value="Unassembled WGS sequence"/>
</dbReference>
<evidence type="ECO:0000313" key="3">
    <source>
        <dbReference type="EMBL" id="CAL4764504.1"/>
    </source>
</evidence>
<reference evidence="2" key="2">
    <citation type="submission" date="2024-04" db="EMBL/GenBank/DDBJ databases">
        <authorList>
            <person name="Chen Y."/>
            <person name="Shah S."/>
            <person name="Dougan E. K."/>
            <person name="Thang M."/>
            <person name="Chan C."/>
        </authorList>
    </citation>
    <scope>NUCLEOTIDE SEQUENCE [LARGE SCALE GENOMIC DNA]</scope>
</reference>
<evidence type="ECO:0000313" key="4">
    <source>
        <dbReference type="Proteomes" id="UP001152797"/>
    </source>
</evidence>
<gene>
    <name evidence="1" type="ORF">C1SCF055_LOCUS5349</name>
</gene>
<dbReference type="EMBL" id="CAMXCT020000325">
    <property type="protein sequence ID" value="CAL1130567.1"/>
    <property type="molecule type" value="Genomic_DNA"/>
</dbReference>
<dbReference type="OrthoDB" id="422695at2759"/>
<dbReference type="Pfam" id="PF00106">
    <property type="entry name" value="adh_short"/>
    <property type="match status" value="1"/>
</dbReference>
<dbReference type="GO" id="GO:0005789">
    <property type="term" value="C:endoplasmic reticulum membrane"/>
    <property type="evidence" value="ECO:0007669"/>
    <property type="project" value="TreeGrafter"/>
</dbReference>
<dbReference type="GO" id="GO:0047560">
    <property type="term" value="F:3-dehydrosphinganine reductase activity"/>
    <property type="evidence" value="ECO:0007669"/>
    <property type="project" value="TreeGrafter"/>
</dbReference>
<dbReference type="GO" id="GO:0030148">
    <property type="term" value="P:sphingolipid biosynthetic process"/>
    <property type="evidence" value="ECO:0007669"/>
    <property type="project" value="TreeGrafter"/>
</dbReference>
<evidence type="ECO:0000313" key="1">
    <source>
        <dbReference type="EMBL" id="CAI3977192.1"/>
    </source>
</evidence>
<dbReference type="PRINTS" id="PR00081">
    <property type="entry name" value="GDHRDH"/>
</dbReference>
<reference evidence="1" key="1">
    <citation type="submission" date="2022-10" db="EMBL/GenBank/DDBJ databases">
        <authorList>
            <person name="Chen Y."/>
            <person name="Dougan E. K."/>
            <person name="Chan C."/>
            <person name="Rhodes N."/>
            <person name="Thang M."/>
        </authorList>
    </citation>
    <scope>NUCLEOTIDE SEQUENCE</scope>
</reference>
<dbReference type="PANTHER" id="PTHR43550:SF3">
    <property type="entry name" value="3-KETODIHYDROSPHINGOSINE REDUCTASE"/>
    <property type="match status" value="1"/>
</dbReference>
<dbReference type="InterPro" id="IPR036291">
    <property type="entry name" value="NAD(P)-bd_dom_sf"/>
</dbReference>
<sequence>MLLAVLGIGGGACALHFLIQWLVCKRMSLAGKHVLITGGSQGLGLSLAKLCYTKGAKVTIVARTKKKLEQACEEVRKIQSETPGAKIQNISMDVSSMRSAHFAELMTEAAQAEGFGRVDVVVCNAGTGVAKLLVGTPLEQIDELMDAQISTNLLGSLRCASAAAQVMASDGLGGRVCIVSSAAGLISLPGYAVYSATKFGHRGFLAGAYHELQQHGVDLSVYYPGSIETPGFEHEKQLMPTVTSRIESSCSDVSKADDAAAVLLAGIEKGTKEITNELLPSLVVDHPTGFAPLDALVAAVTQCIRAGWSTYLRVMARQYISPVSRSA</sequence>
<dbReference type="Gene3D" id="3.40.50.720">
    <property type="entry name" value="NAD(P)-binding Rossmann-like Domain"/>
    <property type="match status" value="1"/>
</dbReference>
<proteinExistence type="predicted"/>
<dbReference type="AlphaFoldDB" id="A0A9P1BPL1"/>
<dbReference type="EMBL" id="CAMXCT030000325">
    <property type="protein sequence ID" value="CAL4764504.1"/>
    <property type="molecule type" value="Genomic_DNA"/>
</dbReference>
<name>A0A9P1BPL1_9DINO</name>
<comment type="caution">
    <text evidence="1">The sequence shown here is derived from an EMBL/GenBank/DDBJ whole genome shotgun (WGS) entry which is preliminary data.</text>
</comment>
<keyword evidence="4" id="KW-1185">Reference proteome</keyword>
<dbReference type="InterPro" id="IPR002347">
    <property type="entry name" value="SDR_fam"/>
</dbReference>
<dbReference type="SUPFAM" id="SSF51735">
    <property type="entry name" value="NAD(P)-binding Rossmann-fold domains"/>
    <property type="match status" value="1"/>
</dbReference>